<evidence type="ECO:0000259" key="6">
    <source>
        <dbReference type="Pfam" id="PF02826"/>
    </source>
</evidence>
<dbReference type="PANTHER" id="PTHR43761:SF1">
    <property type="entry name" value="D-ISOMER SPECIFIC 2-HYDROXYACID DEHYDROGENASE CATALYTIC DOMAIN-CONTAINING PROTEIN-RELATED"/>
    <property type="match status" value="1"/>
</dbReference>
<sequence>MKIVITDCDHATIDAEQAVAAEAGVELVLTQSHTEAEVIASAAGADALVVQYAPITAAVLDALPNVRAIGRYGVGVDTVDVEAATQRGVAVCNVPDYGTEAVSDHAIALALATVRGLRVLDRGLRAGRPDLTPATPIRQFSTLRFGVLGFGRIGQATARKAAGIGFEVATSDIRLESGTVTEEGWPVLTFAELLARSDVLSVHTPLDATTQHLLDAQALAQLPAGATVVNTARGGVVDTDAIAEALASGHLQGAGLDVFEDEPLPVDHPLTRFERCILTPHAAFYTEQSYVELKRRTVQNVADVLAGTTPQNILNPQVLTTG</sequence>
<gene>
    <name evidence="7" type="ORF">H9815_10535</name>
</gene>
<dbReference type="CDD" id="cd05299">
    <property type="entry name" value="CtBP_dh"/>
    <property type="match status" value="1"/>
</dbReference>
<dbReference type="SUPFAM" id="SSF52283">
    <property type="entry name" value="Formate/glycerate dehydrogenase catalytic domain-like"/>
    <property type="match status" value="1"/>
</dbReference>
<dbReference type="Gene3D" id="3.40.50.720">
    <property type="entry name" value="NAD(P)-binding Rossmann-like Domain"/>
    <property type="match status" value="2"/>
</dbReference>
<reference evidence="7" key="2">
    <citation type="submission" date="2021-04" db="EMBL/GenBank/DDBJ databases">
        <authorList>
            <person name="Gilroy R."/>
        </authorList>
    </citation>
    <scope>NUCLEOTIDE SEQUENCE</scope>
    <source>
        <strain evidence="7">ChiGjej4B4-7305</strain>
    </source>
</reference>
<dbReference type="Pfam" id="PF02826">
    <property type="entry name" value="2-Hacid_dh_C"/>
    <property type="match status" value="1"/>
</dbReference>
<dbReference type="Proteomes" id="UP000824037">
    <property type="component" value="Unassembled WGS sequence"/>
</dbReference>
<evidence type="ECO:0000256" key="2">
    <source>
        <dbReference type="ARBA" id="ARBA00023002"/>
    </source>
</evidence>
<evidence type="ECO:0000313" key="8">
    <source>
        <dbReference type="Proteomes" id="UP000824037"/>
    </source>
</evidence>
<organism evidence="7 8">
    <name type="scientific">Candidatus Ruania gallistercoris</name>
    <dbReference type="NCBI Taxonomy" id="2838746"/>
    <lineage>
        <taxon>Bacteria</taxon>
        <taxon>Bacillati</taxon>
        <taxon>Actinomycetota</taxon>
        <taxon>Actinomycetes</taxon>
        <taxon>Micrococcales</taxon>
        <taxon>Ruaniaceae</taxon>
        <taxon>Ruania</taxon>
    </lineage>
</organism>
<dbReference type="InterPro" id="IPR043322">
    <property type="entry name" value="CtBP"/>
</dbReference>
<dbReference type="PANTHER" id="PTHR43761">
    <property type="entry name" value="D-ISOMER SPECIFIC 2-HYDROXYACID DEHYDROGENASE FAMILY PROTEIN (AFU_ORTHOLOGUE AFUA_1G13630)"/>
    <property type="match status" value="1"/>
</dbReference>
<dbReference type="GO" id="GO:0051287">
    <property type="term" value="F:NAD binding"/>
    <property type="evidence" value="ECO:0007669"/>
    <property type="project" value="InterPro"/>
</dbReference>
<feature type="domain" description="D-isomer specific 2-hydroxyacid dehydrogenase catalytic" evidence="5">
    <location>
        <begin position="14"/>
        <end position="315"/>
    </location>
</feature>
<dbReference type="InterPro" id="IPR050418">
    <property type="entry name" value="D-iso_2-hydroxyacid_DH_PdxB"/>
</dbReference>
<proteinExistence type="inferred from homology"/>
<keyword evidence="3" id="KW-0520">NAD</keyword>
<dbReference type="InterPro" id="IPR006139">
    <property type="entry name" value="D-isomer_2_OHA_DH_cat_dom"/>
</dbReference>
<dbReference type="InterPro" id="IPR006140">
    <property type="entry name" value="D-isomer_DH_NAD-bd"/>
</dbReference>
<feature type="non-terminal residue" evidence="7">
    <location>
        <position position="322"/>
    </location>
</feature>
<evidence type="ECO:0000256" key="1">
    <source>
        <dbReference type="ARBA" id="ARBA00005854"/>
    </source>
</evidence>
<dbReference type="AlphaFoldDB" id="A0A9D2EFK5"/>
<dbReference type="GO" id="GO:0003714">
    <property type="term" value="F:transcription corepressor activity"/>
    <property type="evidence" value="ECO:0007669"/>
    <property type="project" value="InterPro"/>
</dbReference>
<feature type="domain" description="D-isomer specific 2-hydroxyacid dehydrogenase NAD-binding" evidence="6">
    <location>
        <begin position="107"/>
        <end position="283"/>
    </location>
</feature>
<reference evidence="7" key="1">
    <citation type="journal article" date="2021" name="PeerJ">
        <title>Extensive microbial diversity within the chicken gut microbiome revealed by metagenomics and culture.</title>
        <authorList>
            <person name="Gilroy R."/>
            <person name="Ravi A."/>
            <person name="Getino M."/>
            <person name="Pursley I."/>
            <person name="Horton D.L."/>
            <person name="Alikhan N.F."/>
            <person name="Baker D."/>
            <person name="Gharbi K."/>
            <person name="Hall N."/>
            <person name="Watson M."/>
            <person name="Adriaenssens E.M."/>
            <person name="Foster-Nyarko E."/>
            <person name="Jarju S."/>
            <person name="Secka A."/>
            <person name="Antonio M."/>
            <person name="Oren A."/>
            <person name="Chaudhuri R.R."/>
            <person name="La Ragione R."/>
            <person name="Hildebrand F."/>
            <person name="Pallen M.J."/>
        </authorList>
    </citation>
    <scope>NUCLEOTIDE SEQUENCE</scope>
    <source>
        <strain evidence="7">ChiGjej4B4-7305</strain>
    </source>
</reference>
<keyword evidence="2 4" id="KW-0560">Oxidoreductase</keyword>
<dbReference type="GO" id="GO:0016616">
    <property type="term" value="F:oxidoreductase activity, acting on the CH-OH group of donors, NAD or NADP as acceptor"/>
    <property type="evidence" value="ECO:0007669"/>
    <property type="project" value="InterPro"/>
</dbReference>
<dbReference type="InterPro" id="IPR029753">
    <property type="entry name" value="D-isomer_DH_CS"/>
</dbReference>
<dbReference type="SUPFAM" id="SSF51735">
    <property type="entry name" value="NAD(P)-binding Rossmann-fold domains"/>
    <property type="match status" value="1"/>
</dbReference>
<dbReference type="PROSITE" id="PS00670">
    <property type="entry name" value="D_2_HYDROXYACID_DH_2"/>
    <property type="match status" value="1"/>
</dbReference>
<dbReference type="Pfam" id="PF00389">
    <property type="entry name" value="2-Hacid_dh"/>
    <property type="match status" value="1"/>
</dbReference>
<evidence type="ECO:0000256" key="4">
    <source>
        <dbReference type="RuleBase" id="RU003719"/>
    </source>
</evidence>
<dbReference type="InterPro" id="IPR036291">
    <property type="entry name" value="NAD(P)-bd_dom_sf"/>
</dbReference>
<evidence type="ECO:0000313" key="7">
    <source>
        <dbReference type="EMBL" id="HIZ36206.1"/>
    </source>
</evidence>
<protein>
    <submittedName>
        <fullName evidence="7">C-terminal binding protein</fullName>
    </submittedName>
</protein>
<evidence type="ECO:0000259" key="5">
    <source>
        <dbReference type="Pfam" id="PF00389"/>
    </source>
</evidence>
<name>A0A9D2EFK5_9MICO</name>
<accession>A0A9D2EFK5</accession>
<comment type="similarity">
    <text evidence="1 4">Belongs to the D-isomer specific 2-hydroxyacid dehydrogenase family.</text>
</comment>
<evidence type="ECO:0000256" key="3">
    <source>
        <dbReference type="ARBA" id="ARBA00023027"/>
    </source>
</evidence>
<comment type="caution">
    <text evidence="7">The sequence shown here is derived from an EMBL/GenBank/DDBJ whole genome shotgun (WGS) entry which is preliminary data.</text>
</comment>
<dbReference type="EMBL" id="DXBY01000177">
    <property type="protein sequence ID" value="HIZ36206.1"/>
    <property type="molecule type" value="Genomic_DNA"/>
</dbReference>